<dbReference type="InterPro" id="IPR010122">
    <property type="entry name" value="HMG_CoA_synthase_euk"/>
</dbReference>
<reference evidence="9 10" key="1">
    <citation type="journal article" date="2016" name="PLoS Pathog.">
        <title>Biosynthesis of antibiotic leucinostatins in bio-control fungus Purpureocillium lilacinum and their inhibition on phytophthora revealed by genome mining.</title>
        <authorList>
            <person name="Wang G."/>
            <person name="Liu Z."/>
            <person name="Lin R."/>
            <person name="Li E."/>
            <person name="Mao Z."/>
            <person name="Ling J."/>
            <person name="Yang Y."/>
            <person name="Yin W.B."/>
            <person name="Xie B."/>
        </authorList>
    </citation>
    <scope>NUCLEOTIDE SEQUENCE [LARGE SCALE GENOMIC DNA]</scope>
    <source>
        <strain evidence="9">170</strain>
    </source>
</reference>
<feature type="domain" description="Hydroxymethylglutaryl-coenzyme A synthase C-terminal" evidence="8">
    <location>
        <begin position="178"/>
        <end position="456"/>
    </location>
</feature>
<dbReference type="Pfam" id="PF08540">
    <property type="entry name" value="HMG_CoA_synt_C"/>
    <property type="match status" value="1"/>
</dbReference>
<evidence type="ECO:0000256" key="6">
    <source>
        <dbReference type="RuleBase" id="RU364071"/>
    </source>
</evidence>
<evidence type="ECO:0000256" key="2">
    <source>
        <dbReference type="ARBA" id="ARBA00022679"/>
    </source>
</evidence>
<evidence type="ECO:0000313" key="10">
    <source>
        <dbReference type="Proteomes" id="UP000078397"/>
    </source>
</evidence>
<dbReference type="AlphaFoldDB" id="A0A179G1U2"/>
<dbReference type="GO" id="GO:0004421">
    <property type="term" value="F:hydroxymethylglutaryl-CoA synthase activity"/>
    <property type="evidence" value="ECO:0007669"/>
    <property type="project" value="UniProtKB-EC"/>
</dbReference>
<evidence type="ECO:0000259" key="8">
    <source>
        <dbReference type="Pfam" id="PF08540"/>
    </source>
</evidence>
<evidence type="ECO:0000256" key="1">
    <source>
        <dbReference type="ARBA" id="ARBA00007061"/>
    </source>
</evidence>
<comment type="similarity">
    <text evidence="1 6">Belongs to the thiolase-like superfamily. HMG-CoA synthase family.</text>
</comment>
<evidence type="ECO:0000259" key="7">
    <source>
        <dbReference type="Pfam" id="PF01154"/>
    </source>
</evidence>
<gene>
    <name evidence="9" type="ORF">VFPPC_03631</name>
</gene>
<dbReference type="PANTHER" id="PTHR43323:SF2">
    <property type="entry name" value="HYDROXYMETHYLGLUTARYL-COA SYNTHASE"/>
    <property type="match status" value="1"/>
</dbReference>
<comment type="caution">
    <text evidence="9">The sequence shown here is derived from an EMBL/GenBank/DDBJ whole genome shotgun (WGS) entry which is preliminary data.</text>
</comment>
<dbReference type="GeneID" id="28847105"/>
<feature type="binding site" evidence="5">
    <location>
        <position position="265"/>
    </location>
    <ligand>
        <name>CoA</name>
        <dbReference type="ChEBI" id="CHEBI:57287"/>
    </ligand>
</feature>
<accession>A0A179G1U2</accession>
<dbReference type="GO" id="GO:0006084">
    <property type="term" value="P:acetyl-CoA metabolic process"/>
    <property type="evidence" value="ECO:0007669"/>
    <property type="project" value="InterPro"/>
</dbReference>
<feature type="binding site" evidence="5">
    <location>
        <position position="269"/>
    </location>
    <ligand>
        <name>CoA</name>
        <dbReference type="ChEBI" id="CHEBI:57287"/>
    </ligand>
</feature>
<dbReference type="NCBIfam" id="TIGR01833">
    <property type="entry name" value="HMG-CoA-S_euk"/>
    <property type="match status" value="1"/>
</dbReference>
<organism evidence="9 10">
    <name type="scientific">Pochonia chlamydosporia 170</name>
    <dbReference type="NCBI Taxonomy" id="1380566"/>
    <lineage>
        <taxon>Eukaryota</taxon>
        <taxon>Fungi</taxon>
        <taxon>Dikarya</taxon>
        <taxon>Ascomycota</taxon>
        <taxon>Pezizomycotina</taxon>
        <taxon>Sordariomycetes</taxon>
        <taxon>Hypocreomycetidae</taxon>
        <taxon>Hypocreales</taxon>
        <taxon>Clavicipitaceae</taxon>
        <taxon>Pochonia</taxon>
    </lineage>
</organism>
<proteinExistence type="inferred from homology"/>
<feature type="domain" description="Hydroxymethylglutaryl-coenzyme A synthase N-terminal" evidence="7">
    <location>
        <begin position="3"/>
        <end position="175"/>
    </location>
</feature>
<dbReference type="InterPro" id="IPR013746">
    <property type="entry name" value="HMG_CoA_synt_C_dom"/>
</dbReference>
<dbReference type="OrthoDB" id="1269963at2759"/>
<dbReference type="STRING" id="1380566.A0A179G1U2"/>
<dbReference type="EMBL" id="LSBJ02000002">
    <property type="protein sequence ID" value="OAQ71311.1"/>
    <property type="molecule type" value="Genomic_DNA"/>
</dbReference>
<feature type="active site" description="Proton donor/acceptor" evidence="4">
    <location>
        <position position="260"/>
    </location>
</feature>
<dbReference type="GO" id="GO:0010142">
    <property type="term" value="P:farnesyl diphosphate biosynthetic process, mevalonate pathway"/>
    <property type="evidence" value="ECO:0007669"/>
    <property type="project" value="InterPro"/>
</dbReference>
<evidence type="ECO:0000313" key="9">
    <source>
        <dbReference type="EMBL" id="OAQ71311.1"/>
    </source>
</evidence>
<dbReference type="InterPro" id="IPR016039">
    <property type="entry name" value="Thiolase-like"/>
</dbReference>
<dbReference type="CDD" id="cd00827">
    <property type="entry name" value="init_cond_enzymes"/>
    <property type="match status" value="1"/>
</dbReference>
<feature type="active site" description="Proton donor/acceptor" evidence="4">
    <location>
        <position position="85"/>
    </location>
</feature>
<dbReference type="KEGG" id="pchm:VFPPC_03631"/>
<keyword evidence="10" id="KW-1185">Reference proteome</keyword>
<dbReference type="Pfam" id="PF01154">
    <property type="entry name" value="HMG_CoA_synt_N"/>
    <property type="match status" value="1"/>
</dbReference>
<dbReference type="Proteomes" id="UP000078397">
    <property type="component" value="Unassembled WGS sequence"/>
</dbReference>
<sequence length="457" mass="50705">MEYPQNVGIKAMEIYVPAQCLDQTLFEKHEGASAGKFTIGLGLTSMNYCTDREDVCSLALTAVSSLLRKYNIDPNSIGRLEVGTESMVDKAKSVKTVLTQLFEPHGNTSMEGVDTMNACYGGTNALFNAVNWVESRSWDGRDAMVVASDIALYNQPASRPTGGAGCVAMLVGPNAVLSLEPSLRGTYMTHSFDFYKPNLKSEYPLVNGHESVRCYLSAVDNCHKNLLQRREKFKNRSNGHSVDHDEKGGVLDLFDYMAFHTPNCKLVSKSYGRLMYNDALRSQDEAVWKMVSEDLRSLSYQESLHSKELERAFIGLSKEQYLSRVEPSIRAPTLCGNMYTASVYCSLISLVSHIDAKEAVGKTIGVYSFGSGLASTLFGLKVTGDLTEIVKKADIMNRLKGRHVATPEEYEEACALRELAYGAKNYKPTGDISRLVPGTYYLDNIDEEFRRTYAIKK</sequence>
<comment type="catalytic activity">
    <reaction evidence="6">
        <text>acetoacetyl-CoA + acetyl-CoA + H2O = (3S)-3-hydroxy-3-methylglutaryl-CoA + CoA + H(+)</text>
        <dbReference type="Rhea" id="RHEA:10188"/>
        <dbReference type="ChEBI" id="CHEBI:15377"/>
        <dbReference type="ChEBI" id="CHEBI:15378"/>
        <dbReference type="ChEBI" id="CHEBI:43074"/>
        <dbReference type="ChEBI" id="CHEBI:57286"/>
        <dbReference type="ChEBI" id="CHEBI:57287"/>
        <dbReference type="ChEBI" id="CHEBI:57288"/>
        <dbReference type="EC" id="2.3.3.10"/>
    </reaction>
</comment>
<name>A0A179G1U2_METCM</name>
<evidence type="ECO:0000256" key="4">
    <source>
        <dbReference type="PIRSR" id="PIRSR610122-1"/>
    </source>
</evidence>
<feature type="binding site" evidence="5">
    <location>
        <position position="211"/>
    </location>
    <ligand>
        <name>CoA</name>
        <dbReference type="ChEBI" id="CHEBI:57287"/>
    </ligand>
</feature>
<dbReference type="PANTHER" id="PTHR43323">
    <property type="entry name" value="3-HYDROXY-3-METHYLGLUTARYL COENZYME A SYNTHASE"/>
    <property type="match status" value="1"/>
</dbReference>
<dbReference type="Gene3D" id="3.40.47.10">
    <property type="match status" value="1"/>
</dbReference>
<dbReference type="EC" id="2.3.3.10" evidence="6"/>
<evidence type="ECO:0000256" key="5">
    <source>
        <dbReference type="PIRSR" id="PIRSR610122-2"/>
    </source>
</evidence>
<dbReference type="GO" id="GO:0006696">
    <property type="term" value="P:ergosterol biosynthetic process"/>
    <property type="evidence" value="ECO:0007669"/>
    <property type="project" value="TreeGrafter"/>
</dbReference>
<dbReference type="RefSeq" id="XP_018147848.1">
    <property type="nucleotide sequence ID" value="XM_018283111.1"/>
</dbReference>
<feature type="active site" description="Acyl-thioester intermediate" evidence="4">
    <location>
        <position position="119"/>
    </location>
</feature>
<comment type="function">
    <text evidence="6">Catalyzes the condensation of acetyl-CoA with acetoacetyl-CoA to form HMG-CoA.</text>
</comment>
<dbReference type="SUPFAM" id="SSF53901">
    <property type="entry name" value="Thiolase-like"/>
    <property type="match status" value="2"/>
</dbReference>
<dbReference type="InterPro" id="IPR013528">
    <property type="entry name" value="HMG_CoA_synth_N"/>
</dbReference>
<protein>
    <recommendedName>
        <fullName evidence="6">Hydroxymethylglutaryl-CoA synthase</fullName>
        <shortName evidence="6">HMG-CoA synthase</shortName>
        <ecNumber evidence="6">2.3.3.10</ecNumber>
    </recommendedName>
    <alternativeName>
        <fullName evidence="6">3-hydroxy-3-methylglutaryl coenzyme A synthase</fullName>
    </alternativeName>
</protein>
<keyword evidence="2 6" id="KW-0808">Transferase</keyword>
<evidence type="ECO:0000256" key="3">
    <source>
        <dbReference type="ARBA" id="ARBA00023098"/>
    </source>
</evidence>
<keyword evidence="3" id="KW-0443">Lipid metabolism</keyword>
<dbReference type="FunFam" id="3.40.47.10:FF:000008">
    <property type="entry name" value="3-hydroxy-3-methylglutaryl coenzyme A synthase"/>
    <property type="match status" value="1"/>
</dbReference>